<dbReference type="Gene3D" id="1.10.260.40">
    <property type="entry name" value="lambda repressor-like DNA-binding domains"/>
    <property type="match status" value="1"/>
</dbReference>
<dbReference type="AlphaFoldDB" id="A0A328YZC5"/>
<protein>
    <submittedName>
        <fullName evidence="3">Helix-turn-helix protein</fullName>
    </submittedName>
</protein>
<dbReference type="PROSITE" id="PS50943">
    <property type="entry name" value="HTH_CROC1"/>
    <property type="match status" value="1"/>
</dbReference>
<dbReference type="OrthoDB" id="1097442at2"/>
<reference evidence="3 4" key="1">
    <citation type="submission" date="2018-06" db="EMBL/GenBank/DDBJ databases">
        <title>Genomic Encyclopedia of Archaeal and Bacterial Type Strains, Phase II (KMG-II): from individual species to whole genera.</title>
        <authorList>
            <person name="Goeker M."/>
        </authorList>
    </citation>
    <scope>NUCLEOTIDE SEQUENCE [LARGE SCALE GENOMIC DNA]</scope>
    <source>
        <strain evidence="3 4">CFPB 3232</strain>
    </source>
</reference>
<proteinExistence type="predicted"/>
<evidence type="ECO:0000313" key="3">
    <source>
        <dbReference type="EMBL" id="RAR78195.1"/>
    </source>
</evidence>
<name>A0A328YZC5_9BURK</name>
<gene>
    <name evidence="3" type="ORF">AX018_103258</name>
</gene>
<dbReference type="PANTHER" id="PTHR46797">
    <property type="entry name" value="HTH-TYPE TRANSCRIPTIONAL REGULATOR"/>
    <property type="match status" value="1"/>
</dbReference>
<keyword evidence="1" id="KW-0238">DNA-binding</keyword>
<dbReference type="Pfam" id="PF01381">
    <property type="entry name" value="HTH_3"/>
    <property type="match status" value="1"/>
</dbReference>
<evidence type="ECO:0000256" key="1">
    <source>
        <dbReference type="ARBA" id="ARBA00023125"/>
    </source>
</evidence>
<dbReference type="SUPFAM" id="SSF47413">
    <property type="entry name" value="lambda repressor-like DNA-binding domains"/>
    <property type="match status" value="1"/>
</dbReference>
<comment type="caution">
    <text evidence="3">The sequence shown here is derived from an EMBL/GenBank/DDBJ whole genome shotgun (WGS) entry which is preliminary data.</text>
</comment>
<dbReference type="Proteomes" id="UP000248856">
    <property type="component" value="Unassembled WGS sequence"/>
</dbReference>
<dbReference type="GO" id="GO:0005829">
    <property type="term" value="C:cytosol"/>
    <property type="evidence" value="ECO:0007669"/>
    <property type="project" value="TreeGrafter"/>
</dbReference>
<dbReference type="PANTHER" id="PTHR46797:SF1">
    <property type="entry name" value="METHYLPHOSPHONATE SYNTHASE"/>
    <property type="match status" value="1"/>
</dbReference>
<accession>A0A328YZC5</accession>
<dbReference type="InterPro" id="IPR050807">
    <property type="entry name" value="TransReg_Diox_bact_type"/>
</dbReference>
<organism evidence="3 4">
    <name type="scientific">Paracidovorax anthurii</name>
    <dbReference type="NCBI Taxonomy" id="78229"/>
    <lineage>
        <taxon>Bacteria</taxon>
        <taxon>Pseudomonadati</taxon>
        <taxon>Pseudomonadota</taxon>
        <taxon>Betaproteobacteria</taxon>
        <taxon>Burkholderiales</taxon>
        <taxon>Comamonadaceae</taxon>
        <taxon>Paracidovorax</taxon>
    </lineage>
</organism>
<feature type="domain" description="HTH cro/C1-type" evidence="2">
    <location>
        <begin position="21"/>
        <end position="75"/>
    </location>
</feature>
<dbReference type="RefSeq" id="WP_111878836.1">
    <property type="nucleotide sequence ID" value="NZ_CBCSGC010000008.1"/>
</dbReference>
<dbReference type="EMBL" id="QLTA01000032">
    <property type="protein sequence ID" value="RAR78195.1"/>
    <property type="molecule type" value="Genomic_DNA"/>
</dbReference>
<keyword evidence="4" id="KW-1185">Reference proteome</keyword>
<evidence type="ECO:0000259" key="2">
    <source>
        <dbReference type="PROSITE" id="PS50943"/>
    </source>
</evidence>
<dbReference type="SMART" id="SM00530">
    <property type="entry name" value="HTH_XRE"/>
    <property type="match status" value="1"/>
</dbReference>
<dbReference type="GO" id="GO:0003700">
    <property type="term" value="F:DNA-binding transcription factor activity"/>
    <property type="evidence" value="ECO:0007669"/>
    <property type="project" value="TreeGrafter"/>
</dbReference>
<evidence type="ECO:0000313" key="4">
    <source>
        <dbReference type="Proteomes" id="UP000248856"/>
    </source>
</evidence>
<dbReference type="GO" id="GO:0003677">
    <property type="term" value="F:DNA binding"/>
    <property type="evidence" value="ECO:0007669"/>
    <property type="project" value="UniProtKB-KW"/>
</dbReference>
<dbReference type="InterPro" id="IPR001387">
    <property type="entry name" value="Cro/C1-type_HTH"/>
</dbReference>
<dbReference type="InterPro" id="IPR010982">
    <property type="entry name" value="Lambda_DNA-bd_dom_sf"/>
</dbReference>
<sequence length="81" mass="8816">MPISSPRHANDPVLTALGEAIRRSRRARGISQEELAHRSAIDRSYMSSIERGGQNPGIISIARIAGAMEMTLTELMAEAQL</sequence>
<dbReference type="CDD" id="cd00093">
    <property type="entry name" value="HTH_XRE"/>
    <property type="match status" value="1"/>
</dbReference>